<dbReference type="InterPro" id="IPR011047">
    <property type="entry name" value="Quinoprotein_ADH-like_sf"/>
</dbReference>
<name>A0ABS9QUQ6_9GAMM</name>
<keyword evidence="6" id="KW-1185">Reference proteome</keyword>
<accession>A0ABS9QUQ6</accession>
<dbReference type="EMBL" id="JACSDI010000004">
    <property type="protein sequence ID" value="MCG9964079.1"/>
    <property type="molecule type" value="Genomic_DNA"/>
</dbReference>
<dbReference type="SUPFAM" id="SSF55785">
    <property type="entry name" value="PYP-like sensor domain (PAS domain)"/>
    <property type="match status" value="2"/>
</dbReference>
<dbReference type="InterPro" id="IPR035919">
    <property type="entry name" value="EAL_sf"/>
</dbReference>
<dbReference type="InterPro" id="IPR035965">
    <property type="entry name" value="PAS-like_dom_sf"/>
</dbReference>
<dbReference type="InterPro" id="IPR011110">
    <property type="entry name" value="Reg_prop"/>
</dbReference>
<dbReference type="NCBIfam" id="TIGR00229">
    <property type="entry name" value="sensory_box"/>
    <property type="match status" value="2"/>
</dbReference>
<dbReference type="InterPro" id="IPR043128">
    <property type="entry name" value="Rev_trsase/Diguanyl_cyclase"/>
</dbReference>
<evidence type="ECO:0000259" key="3">
    <source>
        <dbReference type="PROSITE" id="PS50883"/>
    </source>
</evidence>
<dbReference type="SUPFAM" id="SSF63829">
    <property type="entry name" value="Calcium-dependent phosphotriesterase"/>
    <property type="match status" value="1"/>
</dbReference>
<feature type="domain" description="EAL" evidence="3">
    <location>
        <begin position="1254"/>
        <end position="1507"/>
    </location>
</feature>
<dbReference type="InterPro" id="IPR000160">
    <property type="entry name" value="GGDEF_dom"/>
</dbReference>
<dbReference type="SUPFAM" id="SSF141868">
    <property type="entry name" value="EAL domain-like"/>
    <property type="match status" value="1"/>
</dbReference>
<dbReference type="SMART" id="SM00091">
    <property type="entry name" value="PAS"/>
    <property type="match status" value="2"/>
</dbReference>
<evidence type="ECO:0000313" key="6">
    <source>
        <dbReference type="Proteomes" id="UP000829384"/>
    </source>
</evidence>
<dbReference type="CDD" id="cd01949">
    <property type="entry name" value="GGDEF"/>
    <property type="match status" value="1"/>
</dbReference>
<feature type="domain" description="GGDEF" evidence="4">
    <location>
        <begin position="1112"/>
        <end position="1245"/>
    </location>
</feature>
<dbReference type="InterPro" id="IPR052163">
    <property type="entry name" value="DGC-Regulatory_Protein"/>
</dbReference>
<proteinExistence type="predicted"/>
<dbReference type="Proteomes" id="UP000829384">
    <property type="component" value="Unassembled WGS sequence"/>
</dbReference>
<dbReference type="RefSeq" id="WP_240130753.1">
    <property type="nucleotide sequence ID" value="NZ_JACSDI010000004.1"/>
</dbReference>
<evidence type="ECO:0000259" key="2">
    <source>
        <dbReference type="PROSITE" id="PS50113"/>
    </source>
</evidence>
<dbReference type="PROSITE" id="PS50113">
    <property type="entry name" value="PAC"/>
    <property type="match status" value="2"/>
</dbReference>
<dbReference type="Gene3D" id="3.30.450.20">
    <property type="entry name" value="PAS domain"/>
    <property type="match status" value="2"/>
</dbReference>
<dbReference type="InterPro" id="IPR001633">
    <property type="entry name" value="EAL_dom"/>
</dbReference>
<evidence type="ECO:0000259" key="1">
    <source>
        <dbReference type="PROSITE" id="PS50112"/>
    </source>
</evidence>
<dbReference type="SUPFAM" id="SSF55073">
    <property type="entry name" value="Nucleotide cyclase"/>
    <property type="match status" value="1"/>
</dbReference>
<protein>
    <submittedName>
        <fullName evidence="5">EAL domain-containing protein</fullName>
    </submittedName>
</protein>
<dbReference type="InterPro" id="IPR000014">
    <property type="entry name" value="PAS"/>
</dbReference>
<dbReference type="InterPro" id="IPR001610">
    <property type="entry name" value="PAC"/>
</dbReference>
<dbReference type="Gene3D" id="2.130.10.10">
    <property type="entry name" value="YVTN repeat-like/Quinoprotein amine dehydrogenase"/>
    <property type="match status" value="3"/>
</dbReference>
<dbReference type="Gene3D" id="2.60.40.10">
    <property type="entry name" value="Immunoglobulins"/>
    <property type="match status" value="1"/>
</dbReference>
<dbReference type="Gene3D" id="3.20.20.450">
    <property type="entry name" value="EAL domain"/>
    <property type="match status" value="1"/>
</dbReference>
<evidence type="ECO:0000313" key="5">
    <source>
        <dbReference type="EMBL" id="MCG9964079.1"/>
    </source>
</evidence>
<feature type="domain" description="PAS" evidence="1">
    <location>
        <begin position="961"/>
        <end position="1026"/>
    </location>
</feature>
<dbReference type="PANTHER" id="PTHR46663">
    <property type="entry name" value="DIGUANYLATE CYCLASE DGCT-RELATED"/>
    <property type="match status" value="1"/>
</dbReference>
<evidence type="ECO:0000259" key="4">
    <source>
        <dbReference type="PROSITE" id="PS50887"/>
    </source>
</evidence>
<dbReference type="PROSITE" id="PS50887">
    <property type="entry name" value="GGDEF"/>
    <property type="match status" value="1"/>
</dbReference>
<dbReference type="InterPro" id="IPR013655">
    <property type="entry name" value="PAS_fold_3"/>
</dbReference>
<dbReference type="PANTHER" id="PTHR46663:SF3">
    <property type="entry name" value="SLL0267 PROTEIN"/>
    <property type="match status" value="1"/>
</dbReference>
<gene>
    <name evidence="5" type="ORF">H9J30_09160</name>
</gene>
<dbReference type="Pfam" id="PF08447">
    <property type="entry name" value="PAS_3"/>
    <property type="match status" value="1"/>
</dbReference>
<dbReference type="SMART" id="SM00086">
    <property type="entry name" value="PAC"/>
    <property type="match status" value="2"/>
</dbReference>
<dbReference type="InterPro" id="IPR011123">
    <property type="entry name" value="Y_Y_Y"/>
</dbReference>
<dbReference type="NCBIfam" id="TIGR00254">
    <property type="entry name" value="GGDEF"/>
    <property type="match status" value="1"/>
</dbReference>
<dbReference type="Gene3D" id="3.30.70.270">
    <property type="match status" value="1"/>
</dbReference>
<sequence>MLGFIGVALSQPILRLIFSVLCIISFFAVPPKGLALPLNAANTQLKFEHIRSEEGLNQNTITSLFMDNAGMLWIGTQDGLHSYNGYNFNLFIHSPNDPKSISESYVSDIIQDADGYLWVGTFSQGINRLDLKTGTFERFGAEQGLTDPRVTKLNIVGNTLWIGTQGGLFSVSTKTKRLTQVSLGTSIEPYITSLANVDNTYLLTGTKASGTFAVSANTITRLNVPQDKTAYQIKANSTRAITLALDNQLWHYDLATQQGKMLWQAEKNIPYIKDFIRTPQGQFWGVGPGAGLIQLEPDADHFIASYHKYDMKRTNSISENNILCLLEDTFGNLWLGTSYSGLNKINTRRQYFQHLFEYTTELPLQSNNVRTIYRSQDQALWIGTEGAGLKRLAANSTTYEHYTAFFAKALGQETQQLNLILRSIIQDKQGILWFASNYGLGRLTPNGEFNLLNVADSQDTSAEANYIRSLELDNQDRLWVATSHALYRKSSVNDEFTPVPLTGIENFHPIQNLLLTLKSDKNILWIGSLNGLVKWDMKTEHGEVFYHDPHDKNSIINNRIRDIFIASNGDTWFATHGGISRLSAQALSPIFSDYTREQGLPSDTIYALLEDDDNHIWFSSNAGIGKLNPHNGKIINFNEQEGLQALEFNGGVKLKDSDGDLWFGGINGINRFNPKTLPNQRSEARVALTAYKIAGQKQTILDLSHPPQIVMNYADQLISFEVTSLDFSYPGKNRFSYFLEGFDNQWHDLPTGNEITFTNIDPGNYLLHVRHSLEYNSKGNYALLVNLTVNAPFYRTPFAYALYILLTLGLMGWAFRWRKLKRSQQQEFETSIRASEERLKLALWASGDGLWDWNIQEQQVYRTNTDIAVPQWNGHHLLHDNAHPEDRERFKYELTEHLQGHSPFFEVEYRIEHSPGKWVWILERGKVVETNAQQRPIRMTGTTRNITSRKLIENELVLSSQVLNSMNEAVVVAGLDYRIRSVNPAFSAITGYSERQISDKFLIHLAYSRQQRDLFNSIEQQLLRHKHWAGEIWIRNKARRAILVWLEINQVIDVKGETSHFVAVFTDITERKKAEEDLRFLASFDTLTGLPNRTLFQDRLNHAISQAHRSNNIVALLFLDLDRFKHINDSMGHHIGDLLLKAVAHRLQSAVREGDTVARLGGDEFTIILEGVAKTKAATLISEKVLKAFQAPFLLDDKSLNISTSIGISLYPNDAKDVDSLIKFADTAMYHAKALGRNNFQFYTNKLNEMATRHIQLETGLKQAISRNELSLVYQPKFCLRNGSLTGLEALLRWQHSELGPISPAEFIPLAEETGMINQIGHWVINQSCQQLAEWNELGFSDISMAINLSARQLKADIISTIEVALAVSGLPAKALELELTESMIMGNPQESVNILSKLKALGLTIAVDDFGTGYSSLSYLKRFPIDTLKIDREFVRDITNDPDDAAITSAIIALAHSLELNVVAEGVETQEQLNFLALQGCDQVQGFLLSKPLSAKDCQTLLQQRTKDRQDVKK</sequence>
<dbReference type="CDD" id="cd01948">
    <property type="entry name" value="EAL"/>
    <property type="match status" value="1"/>
</dbReference>
<dbReference type="PROSITE" id="PS50883">
    <property type="entry name" value="EAL"/>
    <property type="match status" value="1"/>
</dbReference>
<dbReference type="Pfam" id="PF00990">
    <property type="entry name" value="GGDEF"/>
    <property type="match status" value="1"/>
</dbReference>
<dbReference type="Pfam" id="PF07495">
    <property type="entry name" value="Y_Y_Y"/>
    <property type="match status" value="1"/>
</dbReference>
<feature type="domain" description="PAC" evidence="2">
    <location>
        <begin position="1028"/>
        <end position="1080"/>
    </location>
</feature>
<dbReference type="PROSITE" id="PS50112">
    <property type="entry name" value="PAS"/>
    <property type="match status" value="1"/>
</dbReference>
<dbReference type="Pfam" id="PF00563">
    <property type="entry name" value="EAL"/>
    <property type="match status" value="1"/>
</dbReference>
<dbReference type="Pfam" id="PF07494">
    <property type="entry name" value="Reg_prop"/>
    <property type="match status" value="5"/>
</dbReference>
<dbReference type="InterPro" id="IPR013783">
    <property type="entry name" value="Ig-like_fold"/>
</dbReference>
<dbReference type="SUPFAM" id="SSF50998">
    <property type="entry name" value="Quinoprotein alcohol dehydrogenase-like"/>
    <property type="match status" value="1"/>
</dbReference>
<dbReference type="InterPro" id="IPR000700">
    <property type="entry name" value="PAS-assoc_C"/>
</dbReference>
<reference evidence="5 6" key="1">
    <citation type="submission" date="2020-08" db="EMBL/GenBank/DDBJ databases">
        <title>Whole genome sequence of Shewanella sp strain PS-2.</title>
        <authorList>
            <person name="Das S.K."/>
        </authorList>
    </citation>
    <scope>NUCLEOTIDE SEQUENCE [LARGE SCALE GENOMIC DNA]</scope>
    <source>
        <strain evidence="5 6">PS-2</strain>
    </source>
</reference>
<dbReference type="InterPro" id="IPR029787">
    <property type="entry name" value="Nucleotide_cyclase"/>
</dbReference>
<dbReference type="SMART" id="SM00052">
    <property type="entry name" value="EAL"/>
    <property type="match status" value="1"/>
</dbReference>
<dbReference type="CDD" id="cd00130">
    <property type="entry name" value="PAS"/>
    <property type="match status" value="2"/>
</dbReference>
<comment type="caution">
    <text evidence="5">The sequence shown here is derived from an EMBL/GenBank/DDBJ whole genome shotgun (WGS) entry which is preliminary data.</text>
</comment>
<feature type="domain" description="PAC" evidence="2">
    <location>
        <begin position="905"/>
        <end position="958"/>
    </location>
</feature>
<dbReference type="Pfam" id="PF13426">
    <property type="entry name" value="PAS_9"/>
    <property type="match status" value="1"/>
</dbReference>
<organism evidence="5 6">
    <name type="scientific">Shewanella cutis</name>
    <dbReference type="NCBI Taxonomy" id="2766780"/>
    <lineage>
        <taxon>Bacteria</taxon>
        <taxon>Pseudomonadati</taxon>
        <taxon>Pseudomonadota</taxon>
        <taxon>Gammaproteobacteria</taxon>
        <taxon>Alteromonadales</taxon>
        <taxon>Shewanellaceae</taxon>
        <taxon>Shewanella</taxon>
    </lineage>
</organism>
<dbReference type="SMART" id="SM00267">
    <property type="entry name" value="GGDEF"/>
    <property type="match status" value="1"/>
</dbReference>
<dbReference type="InterPro" id="IPR015943">
    <property type="entry name" value="WD40/YVTN_repeat-like_dom_sf"/>
</dbReference>